<dbReference type="Gene3D" id="3.40.30.10">
    <property type="entry name" value="Glutaredoxin"/>
    <property type="match status" value="1"/>
</dbReference>
<evidence type="ECO:0000256" key="4">
    <source>
        <dbReference type="ARBA" id="ARBA00022559"/>
    </source>
</evidence>
<dbReference type="InterPro" id="IPR036249">
    <property type="entry name" value="Thioredoxin-like_sf"/>
</dbReference>
<dbReference type="EMBL" id="JBHUMY010000023">
    <property type="protein sequence ID" value="MFD2662236.1"/>
    <property type="molecule type" value="Genomic_DNA"/>
</dbReference>
<evidence type="ECO:0000259" key="13">
    <source>
        <dbReference type="PROSITE" id="PS51352"/>
    </source>
</evidence>
<keyword evidence="8" id="KW-0676">Redox-active center</keyword>
<dbReference type="InterPro" id="IPR024706">
    <property type="entry name" value="Peroxiredoxin_AhpC-typ"/>
</dbReference>
<proteinExistence type="inferred from homology"/>
<dbReference type="RefSeq" id="WP_379276166.1">
    <property type="nucleotide sequence ID" value="NZ_JBHUGT010000023.1"/>
</dbReference>
<dbReference type="InterPro" id="IPR013766">
    <property type="entry name" value="Thioredoxin_domain"/>
</dbReference>
<protein>
    <recommendedName>
        <fullName evidence="3">thioredoxin-dependent peroxiredoxin</fullName>
        <ecNumber evidence="3">1.11.1.24</ecNumber>
    </recommendedName>
    <alternativeName>
        <fullName evidence="11">Bacterioferritin comigratory protein</fullName>
    </alternativeName>
    <alternativeName>
        <fullName evidence="9">Thioredoxin peroxidase</fullName>
    </alternativeName>
</protein>
<comment type="catalytic activity">
    <reaction evidence="12">
        <text>a hydroperoxide + [thioredoxin]-dithiol = an alcohol + [thioredoxin]-disulfide + H2O</text>
        <dbReference type="Rhea" id="RHEA:62620"/>
        <dbReference type="Rhea" id="RHEA-COMP:10698"/>
        <dbReference type="Rhea" id="RHEA-COMP:10700"/>
        <dbReference type="ChEBI" id="CHEBI:15377"/>
        <dbReference type="ChEBI" id="CHEBI:29950"/>
        <dbReference type="ChEBI" id="CHEBI:30879"/>
        <dbReference type="ChEBI" id="CHEBI:35924"/>
        <dbReference type="ChEBI" id="CHEBI:50058"/>
        <dbReference type="EC" id="1.11.1.24"/>
    </reaction>
</comment>
<dbReference type="EC" id="1.11.1.24" evidence="3"/>
<dbReference type="PANTHER" id="PTHR42801:SF4">
    <property type="entry name" value="AHPC_TSA FAMILY PROTEIN"/>
    <property type="match status" value="1"/>
</dbReference>
<name>A0ABW5R1E9_9BACL</name>
<keyword evidence="15" id="KW-1185">Reference proteome</keyword>
<comment type="caution">
    <text evidence="14">The sequence shown here is derived from an EMBL/GenBank/DDBJ whole genome shotgun (WGS) entry which is preliminary data.</text>
</comment>
<comment type="similarity">
    <text evidence="10">Belongs to the peroxiredoxin family. BCP/PrxQ subfamily.</text>
</comment>
<dbReference type="InterPro" id="IPR000866">
    <property type="entry name" value="AhpC/TSA"/>
</dbReference>
<sequence>MEQVQLGRPVPDFKLPDADGRGVALSDYRGRKVIVYFYPKDATPACTQEACDFRDSYEALAASGAAVIGISMDNAKSHKRFADKQRLPFVLLTDEEHKVCELFGVWQLKKLYGREYMGIVRSTFLIDENGVLVKEWRGVRVKGHVQTVLEAVRTMQ</sequence>
<dbReference type="CDD" id="cd03017">
    <property type="entry name" value="PRX_BCP"/>
    <property type="match status" value="1"/>
</dbReference>
<reference evidence="15" key="1">
    <citation type="journal article" date="2019" name="Int. J. Syst. Evol. Microbiol.">
        <title>The Global Catalogue of Microorganisms (GCM) 10K type strain sequencing project: providing services to taxonomists for standard genome sequencing and annotation.</title>
        <authorList>
            <consortium name="The Broad Institute Genomics Platform"/>
            <consortium name="The Broad Institute Genome Sequencing Center for Infectious Disease"/>
            <person name="Wu L."/>
            <person name="Ma J."/>
        </authorList>
    </citation>
    <scope>NUCLEOTIDE SEQUENCE [LARGE SCALE GENOMIC DNA]</scope>
    <source>
        <strain evidence="15">TISTR 1827</strain>
    </source>
</reference>
<evidence type="ECO:0000256" key="6">
    <source>
        <dbReference type="ARBA" id="ARBA00023002"/>
    </source>
</evidence>
<comment type="function">
    <text evidence="1">Thiol-specific peroxidase that catalyzes the reduction of hydrogen peroxide and organic hydroperoxides to water and alcohols, respectively. Plays a role in cell protection against oxidative stress by detoxifying peroxides and as sensor of hydrogen peroxide-mediated signaling events.</text>
</comment>
<comment type="subunit">
    <text evidence="2">Monomer.</text>
</comment>
<evidence type="ECO:0000313" key="14">
    <source>
        <dbReference type="EMBL" id="MFD2662236.1"/>
    </source>
</evidence>
<evidence type="ECO:0000256" key="2">
    <source>
        <dbReference type="ARBA" id="ARBA00011245"/>
    </source>
</evidence>
<evidence type="ECO:0000256" key="8">
    <source>
        <dbReference type="ARBA" id="ARBA00023284"/>
    </source>
</evidence>
<gene>
    <name evidence="14" type="primary">bcp</name>
    <name evidence="14" type="ORF">ACFSW5_18425</name>
</gene>
<dbReference type="NCBIfam" id="NF006960">
    <property type="entry name" value="PRK09437.1"/>
    <property type="match status" value="1"/>
</dbReference>
<evidence type="ECO:0000256" key="3">
    <source>
        <dbReference type="ARBA" id="ARBA00013017"/>
    </source>
</evidence>
<evidence type="ECO:0000256" key="11">
    <source>
        <dbReference type="ARBA" id="ARBA00041373"/>
    </source>
</evidence>
<dbReference type="InterPro" id="IPR050924">
    <property type="entry name" value="Peroxiredoxin_BCP/PrxQ"/>
</dbReference>
<organism evidence="14 15">
    <name type="scientific">Paenibacillus thailandensis</name>
    <dbReference type="NCBI Taxonomy" id="393250"/>
    <lineage>
        <taxon>Bacteria</taxon>
        <taxon>Bacillati</taxon>
        <taxon>Bacillota</taxon>
        <taxon>Bacilli</taxon>
        <taxon>Bacillales</taxon>
        <taxon>Paenibacillaceae</taxon>
        <taxon>Paenibacillus</taxon>
    </lineage>
</organism>
<keyword evidence="5" id="KW-0049">Antioxidant</keyword>
<feature type="domain" description="Thioredoxin" evidence="13">
    <location>
        <begin position="4"/>
        <end position="156"/>
    </location>
</feature>
<keyword evidence="7" id="KW-1015">Disulfide bond</keyword>
<evidence type="ECO:0000256" key="12">
    <source>
        <dbReference type="ARBA" id="ARBA00049091"/>
    </source>
</evidence>
<keyword evidence="4 14" id="KW-0575">Peroxidase</keyword>
<dbReference type="SUPFAM" id="SSF52833">
    <property type="entry name" value="Thioredoxin-like"/>
    <property type="match status" value="1"/>
</dbReference>
<dbReference type="GO" id="GO:0140824">
    <property type="term" value="F:thioredoxin-dependent peroxiredoxin activity"/>
    <property type="evidence" value="ECO:0007669"/>
    <property type="project" value="UniProtKB-EC"/>
</dbReference>
<evidence type="ECO:0000256" key="10">
    <source>
        <dbReference type="ARBA" id="ARBA00038489"/>
    </source>
</evidence>
<keyword evidence="6 14" id="KW-0560">Oxidoreductase</keyword>
<dbReference type="PANTHER" id="PTHR42801">
    <property type="entry name" value="THIOREDOXIN-DEPENDENT PEROXIDE REDUCTASE"/>
    <property type="match status" value="1"/>
</dbReference>
<accession>A0ABW5R1E9</accession>
<evidence type="ECO:0000256" key="7">
    <source>
        <dbReference type="ARBA" id="ARBA00023157"/>
    </source>
</evidence>
<dbReference type="Pfam" id="PF00578">
    <property type="entry name" value="AhpC-TSA"/>
    <property type="match status" value="1"/>
</dbReference>
<dbReference type="PROSITE" id="PS51352">
    <property type="entry name" value="THIOREDOXIN_2"/>
    <property type="match status" value="1"/>
</dbReference>
<dbReference type="Proteomes" id="UP001597493">
    <property type="component" value="Unassembled WGS sequence"/>
</dbReference>
<evidence type="ECO:0000256" key="9">
    <source>
        <dbReference type="ARBA" id="ARBA00032824"/>
    </source>
</evidence>
<evidence type="ECO:0000256" key="5">
    <source>
        <dbReference type="ARBA" id="ARBA00022862"/>
    </source>
</evidence>
<dbReference type="PIRSF" id="PIRSF000239">
    <property type="entry name" value="AHPC"/>
    <property type="match status" value="1"/>
</dbReference>
<evidence type="ECO:0000313" key="15">
    <source>
        <dbReference type="Proteomes" id="UP001597493"/>
    </source>
</evidence>
<evidence type="ECO:0000256" key="1">
    <source>
        <dbReference type="ARBA" id="ARBA00003330"/>
    </source>
</evidence>